<organism evidence="2 3">
    <name type="scientific">Candidatus Pseudogracilibacillus intestinigallinarum</name>
    <dbReference type="NCBI Taxonomy" id="2838742"/>
    <lineage>
        <taxon>Bacteria</taxon>
        <taxon>Bacillati</taxon>
        <taxon>Bacillota</taxon>
        <taxon>Bacilli</taxon>
        <taxon>Bacillales</taxon>
        <taxon>Bacillaceae</taxon>
        <taxon>Pseudogracilibacillus</taxon>
    </lineage>
</organism>
<dbReference type="Pfam" id="PF14110">
    <property type="entry name" value="DUF4282"/>
    <property type="match status" value="1"/>
</dbReference>
<accession>A0A9D1TJG5</accession>
<name>A0A9D1TJG5_9BACI</name>
<reference evidence="2" key="2">
    <citation type="submission" date="2021-04" db="EMBL/GenBank/DDBJ databases">
        <authorList>
            <person name="Gilroy R."/>
        </authorList>
    </citation>
    <scope>NUCLEOTIDE SEQUENCE</scope>
    <source>
        <strain evidence="2">CHK169-2315</strain>
    </source>
</reference>
<proteinExistence type="predicted"/>
<evidence type="ECO:0000313" key="3">
    <source>
        <dbReference type="Proteomes" id="UP000823937"/>
    </source>
</evidence>
<gene>
    <name evidence="2" type="ORF">H9895_05160</name>
</gene>
<sequence length="99" mass="10875">MKKFVSFDSMITPVIIKVIFWIGLIASAIFGLISIFSGLAIMFSGYGAGGEGFIVFIGGLATIVIGALLTRVYCELLIIFFKMHESLNKINEKLDHLDK</sequence>
<evidence type="ECO:0000313" key="2">
    <source>
        <dbReference type="EMBL" id="HIV74456.1"/>
    </source>
</evidence>
<feature type="transmembrane region" description="Helical" evidence="1">
    <location>
        <begin position="52"/>
        <end position="74"/>
    </location>
</feature>
<dbReference type="AlphaFoldDB" id="A0A9D1TJG5"/>
<dbReference type="EMBL" id="DXHX01000074">
    <property type="protein sequence ID" value="HIV74456.1"/>
    <property type="molecule type" value="Genomic_DNA"/>
</dbReference>
<evidence type="ECO:0000256" key="1">
    <source>
        <dbReference type="SAM" id="Phobius"/>
    </source>
</evidence>
<dbReference type="Proteomes" id="UP000823937">
    <property type="component" value="Unassembled WGS sequence"/>
</dbReference>
<feature type="transmembrane region" description="Helical" evidence="1">
    <location>
        <begin position="20"/>
        <end position="46"/>
    </location>
</feature>
<keyword evidence="1" id="KW-1133">Transmembrane helix</keyword>
<reference evidence="2" key="1">
    <citation type="journal article" date="2021" name="PeerJ">
        <title>Extensive microbial diversity within the chicken gut microbiome revealed by metagenomics and culture.</title>
        <authorList>
            <person name="Gilroy R."/>
            <person name="Ravi A."/>
            <person name="Getino M."/>
            <person name="Pursley I."/>
            <person name="Horton D.L."/>
            <person name="Alikhan N.F."/>
            <person name="Baker D."/>
            <person name="Gharbi K."/>
            <person name="Hall N."/>
            <person name="Watson M."/>
            <person name="Adriaenssens E.M."/>
            <person name="Foster-Nyarko E."/>
            <person name="Jarju S."/>
            <person name="Secka A."/>
            <person name="Antonio M."/>
            <person name="Oren A."/>
            <person name="Chaudhuri R.R."/>
            <person name="La Ragione R."/>
            <person name="Hildebrand F."/>
            <person name="Pallen M.J."/>
        </authorList>
    </citation>
    <scope>NUCLEOTIDE SEQUENCE</scope>
    <source>
        <strain evidence="2">CHK169-2315</strain>
    </source>
</reference>
<keyword evidence="1" id="KW-0812">Transmembrane</keyword>
<keyword evidence="1" id="KW-0472">Membrane</keyword>
<comment type="caution">
    <text evidence="2">The sequence shown here is derived from an EMBL/GenBank/DDBJ whole genome shotgun (WGS) entry which is preliminary data.</text>
</comment>
<protein>
    <submittedName>
        <fullName evidence="2">DUF4282 domain-containing protein</fullName>
    </submittedName>
</protein>
<dbReference type="InterPro" id="IPR025557">
    <property type="entry name" value="DUF4282"/>
</dbReference>